<feature type="transmembrane region" description="Helical" evidence="1">
    <location>
        <begin position="85"/>
        <end position="109"/>
    </location>
</feature>
<dbReference type="OMA" id="RQIMENN"/>
<keyword evidence="1" id="KW-1133">Transmembrane helix</keyword>
<dbReference type="VEuPathDB" id="AmoebaDB:EHI7A_074200"/>
<dbReference type="Proteomes" id="UP000078387">
    <property type="component" value="Unassembled WGS sequence"/>
</dbReference>
<protein>
    <submittedName>
        <fullName evidence="2">Uncharacterized protein</fullName>
    </submittedName>
</protein>
<dbReference type="VEuPathDB" id="AmoebaDB:EHI5A_108340"/>
<evidence type="ECO:0000256" key="1">
    <source>
        <dbReference type="SAM" id="Phobius"/>
    </source>
</evidence>
<reference evidence="2 3" key="1">
    <citation type="submission" date="2016-05" db="EMBL/GenBank/DDBJ databases">
        <title>First whole genome sequencing of Entamoeba histolytica HM1:IMSS-clone-6.</title>
        <authorList>
            <person name="Mukherjee Avik.K."/>
            <person name="Izumyama S."/>
            <person name="Nakada-Tsukui K."/>
            <person name="Nozaki T."/>
        </authorList>
    </citation>
    <scope>NUCLEOTIDE SEQUENCE [LARGE SCALE GENOMIC DNA]</scope>
    <source>
        <strain evidence="2 3">HM1:IMSS clone 6</strain>
    </source>
</reference>
<dbReference type="AlphaFoldDB" id="A0A5K1U3S2"/>
<sequence>MSYKELRQRQIIENNYREIQEIEKIEEKDQKTSDIFRRVALVFALILFILKFIISLRTLFVNGFGGEEFCLNDIHYILSSIKNGYIVFLLEFISSLLFLWCICIFPKFYFILEYISYKSMLLICAGLTVSMILFTTVLAGLWLFGLNTIVVGIYFYADYLIRSVTGDVQNFLNEHKYQA</sequence>
<evidence type="ECO:0000313" key="2">
    <source>
        <dbReference type="EMBL" id="GAT96676.1"/>
    </source>
</evidence>
<feature type="transmembrane region" description="Helical" evidence="1">
    <location>
        <begin position="35"/>
        <end position="54"/>
    </location>
</feature>
<dbReference type="EMBL" id="BDEQ01000001">
    <property type="protein sequence ID" value="GAT96676.1"/>
    <property type="molecule type" value="Genomic_DNA"/>
</dbReference>
<proteinExistence type="predicted"/>
<keyword evidence="1" id="KW-0812">Transmembrane</keyword>
<dbReference type="VEuPathDB" id="AmoebaDB:KM1_135210"/>
<keyword evidence="1" id="KW-0472">Membrane</keyword>
<feature type="transmembrane region" description="Helical" evidence="1">
    <location>
        <begin position="121"/>
        <end position="144"/>
    </location>
</feature>
<comment type="caution">
    <text evidence="2">The sequence shown here is derived from an EMBL/GenBank/DDBJ whole genome shotgun (WGS) entry which is preliminary data.</text>
</comment>
<name>A0A5K1U3S2_ENTHI</name>
<organism evidence="2 3">
    <name type="scientific">Entamoeba histolytica</name>
    <dbReference type="NCBI Taxonomy" id="5759"/>
    <lineage>
        <taxon>Eukaryota</taxon>
        <taxon>Amoebozoa</taxon>
        <taxon>Evosea</taxon>
        <taxon>Archamoebae</taxon>
        <taxon>Mastigamoebida</taxon>
        <taxon>Entamoebidae</taxon>
        <taxon>Entamoeba</taxon>
    </lineage>
</organism>
<dbReference type="VEuPathDB" id="AmoebaDB:EHI8A_076120"/>
<evidence type="ECO:0000313" key="3">
    <source>
        <dbReference type="Proteomes" id="UP000078387"/>
    </source>
</evidence>
<dbReference type="VEuPathDB" id="AmoebaDB:EHI_110950"/>
<gene>
    <name evidence="2" type="ORF">CL6EHI_110950</name>
</gene>
<accession>A0A5K1U3S2</accession>